<dbReference type="Pfam" id="PF00789">
    <property type="entry name" value="UBX"/>
    <property type="match status" value="1"/>
</dbReference>
<keyword evidence="1" id="KW-1015">Disulfide bond</keyword>
<dbReference type="InterPro" id="IPR013766">
    <property type="entry name" value="Thioredoxin_domain"/>
</dbReference>
<dbReference type="PROSITE" id="PS51352">
    <property type="entry name" value="THIOREDOXIN_2"/>
    <property type="match status" value="1"/>
</dbReference>
<evidence type="ECO:0000313" key="4">
    <source>
        <dbReference type="EMBL" id="OAQ30578.1"/>
    </source>
</evidence>
<feature type="domain" description="UBX" evidence="2">
    <location>
        <begin position="144"/>
        <end position="225"/>
    </location>
</feature>
<gene>
    <name evidence="4" type="ORF">K457DRAFT_124934</name>
</gene>
<dbReference type="STRING" id="1314771.A0A197K045"/>
<dbReference type="EMBL" id="KV442034">
    <property type="protein sequence ID" value="OAQ30578.1"/>
    <property type="molecule type" value="Genomic_DNA"/>
</dbReference>
<evidence type="ECO:0000256" key="1">
    <source>
        <dbReference type="ARBA" id="ARBA00023157"/>
    </source>
</evidence>
<dbReference type="OrthoDB" id="10263751at2759"/>
<proteinExistence type="predicted"/>
<dbReference type="PROSITE" id="PS50033">
    <property type="entry name" value="UBX"/>
    <property type="match status" value="1"/>
</dbReference>
<dbReference type="CDD" id="cd02947">
    <property type="entry name" value="TRX_family"/>
    <property type="match status" value="1"/>
</dbReference>
<dbReference type="Proteomes" id="UP000078512">
    <property type="component" value="Unassembled WGS sequence"/>
</dbReference>
<evidence type="ECO:0000313" key="5">
    <source>
        <dbReference type="Proteomes" id="UP000078512"/>
    </source>
</evidence>
<reference evidence="4 5" key="1">
    <citation type="submission" date="2016-05" db="EMBL/GenBank/DDBJ databases">
        <title>Genome sequencing reveals origins of a unique bacterial endosymbiosis in the earliest lineages of terrestrial Fungi.</title>
        <authorList>
            <consortium name="DOE Joint Genome Institute"/>
            <person name="Uehling J."/>
            <person name="Gryganskyi A."/>
            <person name="Hameed K."/>
            <person name="Tschaplinski T."/>
            <person name="Misztal P."/>
            <person name="Wu S."/>
            <person name="Desiro A."/>
            <person name="Vande Pol N."/>
            <person name="Du Z.-Y."/>
            <person name="Zienkiewicz A."/>
            <person name="Zienkiewicz K."/>
            <person name="Morin E."/>
            <person name="Tisserant E."/>
            <person name="Splivallo R."/>
            <person name="Hainaut M."/>
            <person name="Henrissat B."/>
            <person name="Ohm R."/>
            <person name="Kuo A."/>
            <person name="Yan J."/>
            <person name="Lipzen A."/>
            <person name="Nolan M."/>
            <person name="Labutti K."/>
            <person name="Barry K."/>
            <person name="Goldstein A."/>
            <person name="Labbe J."/>
            <person name="Schadt C."/>
            <person name="Tuskan G."/>
            <person name="Grigoriev I."/>
            <person name="Martin F."/>
            <person name="Vilgalys R."/>
            <person name="Bonito G."/>
        </authorList>
    </citation>
    <scope>NUCLEOTIDE SEQUENCE [LARGE SCALE GENOMIC DNA]</scope>
    <source>
        <strain evidence="4 5">AG-77</strain>
    </source>
</reference>
<dbReference type="SMART" id="SM00166">
    <property type="entry name" value="UBX"/>
    <property type="match status" value="1"/>
</dbReference>
<dbReference type="Gene3D" id="3.10.20.90">
    <property type="entry name" value="Phosphatidylinositol 3-kinase Catalytic Subunit, Chain A, domain 1"/>
    <property type="match status" value="1"/>
</dbReference>
<feature type="domain" description="Thioredoxin" evidence="3">
    <location>
        <begin position="1"/>
        <end position="105"/>
    </location>
</feature>
<keyword evidence="5" id="KW-1185">Reference proteome</keyword>
<evidence type="ECO:0000259" key="2">
    <source>
        <dbReference type="PROSITE" id="PS50033"/>
    </source>
</evidence>
<dbReference type="PANTHER" id="PTHR46115">
    <property type="entry name" value="THIOREDOXIN-LIKE PROTEIN 1"/>
    <property type="match status" value="1"/>
</dbReference>
<dbReference type="Gene3D" id="3.40.30.10">
    <property type="entry name" value="Glutaredoxin"/>
    <property type="match status" value="1"/>
</dbReference>
<dbReference type="InterPro" id="IPR001012">
    <property type="entry name" value="UBX_dom"/>
</dbReference>
<dbReference type="CDD" id="cd01767">
    <property type="entry name" value="UBX"/>
    <property type="match status" value="1"/>
</dbReference>
<dbReference type="InterPro" id="IPR029071">
    <property type="entry name" value="Ubiquitin-like_domsf"/>
</dbReference>
<dbReference type="AlphaFoldDB" id="A0A197K045"/>
<dbReference type="InterPro" id="IPR017937">
    <property type="entry name" value="Thioredoxin_CS"/>
</dbReference>
<dbReference type="Pfam" id="PF00085">
    <property type="entry name" value="Thioredoxin"/>
    <property type="match status" value="1"/>
</dbReference>
<accession>A0A197K045</accession>
<dbReference type="InterPro" id="IPR036249">
    <property type="entry name" value="Thioredoxin-like_sf"/>
</dbReference>
<organism evidence="4 5">
    <name type="scientific">Linnemannia elongata AG-77</name>
    <dbReference type="NCBI Taxonomy" id="1314771"/>
    <lineage>
        <taxon>Eukaryota</taxon>
        <taxon>Fungi</taxon>
        <taxon>Fungi incertae sedis</taxon>
        <taxon>Mucoromycota</taxon>
        <taxon>Mortierellomycotina</taxon>
        <taxon>Mortierellomycetes</taxon>
        <taxon>Mortierellales</taxon>
        <taxon>Mortierellaceae</taxon>
        <taxon>Linnemannia</taxon>
    </lineage>
</organism>
<protein>
    <submittedName>
        <fullName evidence="4">Thioredoxin-like protein</fullName>
    </submittedName>
</protein>
<evidence type="ECO:0000259" key="3">
    <source>
        <dbReference type="PROSITE" id="PS51352"/>
    </source>
</evidence>
<dbReference type="SUPFAM" id="SSF52833">
    <property type="entry name" value="Thioredoxin-like"/>
    <property type="match status" value="1"/>
</dbReference>
<dbReference type="PROSITE" id="PS00194">
    <property type="entry name" value="THIOREDOXIN_1"/>
    <property type="match status" value="1"/>
</dbReference>
<name>A0A197K045_9FUNG</name>
<dbReference type="PRINTS" id="PR00421">
    <property type="entry name" value="THIOREDOXIN"/>
</dbReference>
<sequence length="227" mass="24099">MKTLKNLTEFNSQLAAAGSRLVVVDFFAEWCGPCKTLAPILANLETKHKPTIFAKVDVDEAGDIAAKYEVTAMPTIVMIVNKTEVGRVVGANVAEIQTLIKKHETGDAFSGTGAGQTLGGGASSITATATTTLQSADPSKTVEGPGGSCQIQVRMLDGSVIRGNFEPTHTVRQVHDFVKANLDARGVQAPGFALMTQFPRVVYENDALEQSLEAAKLTPRAQLIVRS</sequence>
<dbReference type="SUPFAM" id="SSF54236">
    <property type="entry name" value="Ubiquitin-like"/>
    <property type="match status" value="1"/>
</dbReference>